<keyword evidence="3" id="KW-1185">Reference proteome</keyword>
<protein>
    <submittedName>
        <fullName evidence="2">GTP-binding domain protein</fullName>
    </submittedName>
</protein>
<dbReference type="AlphaFoldDB" id="D7W9U2"/>
<dbReference type="STRING" id="585529.HMPREF0291_10817"/>
<evidence type="ECO:0000313" key="3">
    <source>
        <dbReference type="Proteomes" id="UP000004208"/>
    </source>
</evidence>
<organism evidence="2 3">
    <name type="scientific">Corynebacterium genitalium ATCC 33030</name>
    <dbReference type="NCBI Taxonomy" id="585529"/>
    <lineage>
        <taxon>Bacteria</taxon>
        <taxon>Bacillati</taxon>
        <taxon>Actinomycetota</taxon>
        <taxon>Actinomycetes</taxon>
        <taxon>Mycobacteriales</taxon>
        <taxon>Corynebacteriaceae</taxon>
        <taxon>Corynebacterium</taxon>
    </lineage>
</organism>
<proteinExistence type="predicted"/>
<dbReference type="HOGENOM" id="CLU_077970_2_0_11"/>
<sequence length="216" mass="23614">MEEYAGVHRRQTGDVNRPRRATKVEQPWEKEALVGSYVDREVVFLGPVGVGKTTAISTLSTLAPVQTEVYAAASDDFYVHTKTTTTVGIDFGMWHRPDGRTIGLYGTPGQERFQAARGPAMNPEAGLVLWLFGYEHLLEDQVSEWIMAIHDMKATNRVVVAVNFKEPGQPDPVTELRHLIPAFGFPDVPIMSADPRKAGDVAAVVDAALNRVGATA</sequence>
<dbReference type="InterPro" id="IPR027417">
    <property type="entry name" value="P-loop_NTPase"/>
</dbReference>
<dbReference type="EMBL" id="ACLJ02000001">
    <property type="protein sequence ID" value="EFK55559.1"/>
    <property type="molecule type" value="Genomic_DNA"/>
</dbReference>
<dbReference type="eggNOG" id="COG2229">
    <property type="taxonomic scope" value="Bacteria"/>
</dbReference>
<name>D7W9U2_9CORY</name>
<dbReference type="Proteomes" id="UP000004208">
    <property type="component" value="Unassembled WGS sequence"/>
</dbReference>
<dbReference type="Gene3D" id="3.40.50.300">
    <property type="entry name" value="P-loop containing nucleotide triphosphate hydrolases"/>
    <property type="match status" value="1"/>
</dbReference>
<evidence type="ECO:0000313" key="2">
    <source>
        <dbReference type="EMBL" id="EFK55559.1"/>
    </source>
</evidence>
<evidence type="ECO:0000256" key="1">
    <source>
        <dbReference type="SAM" id="MobiDB-lite"/>
    </source>
</evidence>
<reference evidence="2" key="1">
    <citation type="submission" date="2010-06" db="EMBL/GenBank/DDBJ databases">
        <authorList>
            <person name="Muzny D."/>
            <person name="Qin X."/>
            <person name="Buhay C."/>
            <person name="Dugan-Rocha S."/>
            <person name="Ding Y."/>
            <person name="Chen G."/>
            <person name="Hawes A."/>
            <person name="Holder M."/>
            <person name="Jhangiani S."/>
            <person name="Johnson A."/>
            <person name="Khan Z."/>
            <person name="Li Z."/>
            <person name="Liu W."/>
            <person name="Liu X."/>
            <person name="Perez L."/>
            <person name="Shen H."/>
            <person name="Wang Q."/>
            <person name="Watt J."/>
            <person name="Xi L."/>
            <person name="Xin Y."/>
            <person name="Zhou J."/>
            <person name="Deng J."/>
            <person name="Jiang H."/>
            <person name="Liu Y."/>
            <person name="Qu J."/>
            <person name="Song X.-Z."/>
            <person name="Zhang L."/>
            <person name="Villasana D."/>
            <person name="Johnson A."/>
            <person name="Liu J."/>
            <person name="Liyanage D."/>
            <person name="Lorensuhewa L."/>
            <person name="Robinson T."/>
            <person name="Song A."/>
            <person name="Song B.-B."/>
            <person name="Dinh H."/>
            <person name="Thornton R."/>
            <person name="Coyle M."/>
            <person name="Francisco L."/>
            <person name="Jackson L."/>
            <person name="Javaid M."/>
            <person name="Korchina V."/>
            <person name="Kovar C."/>
            <person name="Mata R."/>
            <person name="Mathew T."/>
            <person name="Ngo R."/>
            <person name="Nguyen L."/>
            <person name="Nguyen N."/>
            <person name="Okwuonu G."/>
            <person name="Ongeri F."/>
            <person name="Pham C."/>
            <person name="Simmons D."/>
            <person name="Wilczek-Boney K."/>
            <person name="Hale W."/>
            <person name="Jakkamsetti A."/>
            <person name="Pham P."/>
            <person name="Ruth R."/>
            <person name="San Lucas F."/>
            <person name="Warren J."/>
            <person name="Zhang J."/>
            <person name="Zhao Z."/>
            <person name="Zhou C."/>
            <person name="Zhu D."/>
            <person name="Lee S."/>
            <person name="Bess C."/>
            <person name="Blankenburg K."/>
            <person name="Forbes L."/>
            <person name="Fu Q."/>
            <person name="Gubbala S."/>
            <person name="Hirani K."/>
            <person name="Jayaseelan J.C."/>
            <person name="Lara F."/>
            <person name="Munidasa M."/>
            <person name="Palculict T."/>
            <person name="Patil S."/>
            <person name="Pu L.-L."/>
            <person name="Saada N."/>
            <person name="Tang L."/>
            <person name="Weissenberger G."/>
            <person name="Zhu Y."/>
            <person name="Hemphill L."/>
            <person name="Shang Y."/>
            <person name="Youmans B."/>
            <person name="Ayvaz T."/>
            <person name="Ross M."/>
            <person name="Santibanez J."/>
            <person name="Aqrawi P."/>
            <person name="Gross S."/>
            <person name="Joshi V."/>
            <person name="Fowler G."/>
            <person name="Nazareth L."/>
            <person name="Reid J."/>
            <person name="Worley K."/>
            <person name="Petrosino J."/>
            <person name="Highlander S."/>
            <person name="Gibbs R."/>
        </authorList>
    </citation>
    <scope>NUCLEOTIDE SEQUENCE [LARGE SCALE GENOMIC DNA]</scope>
    <source>
        <strain evidence="2">ATCC 33030</strain>
    </source>
</reference>
<dbReference type="CDD" id="cd00882">
    <property type="entry name" value="Ras_like_GTPase"/>
    <property type="match status" value="1"/>
</dbReference>
<dbReference type="PANTHER" id="PTHR42708:SF1">
    <property type="entry name" value="GLIDING MOTILITY PROTEIN MGLA"/>
    <property type="match status" value="1"/>
</dbReference>
<comment type="caution">
    <text evidence="2">The sequence shown here is derived from an EMBL/GenBank/DDBJ whole genome shotgun (WGS) entry which is preliminary data.</text>
</comment>
<dbReference type="SUPFAM" id="SSF52540">
    <property type="entry name" value="P-loop containing nucleoside triphosphate hydrolases"/>
    <property type="match status" value="1"/>
</dbReference>
<dbReference type="PANTHER" id="PTHR42708">
    <property type="entry name" value="ATP/GTP-BINDING PROTEIN-RELATED"/>
    <property type="match status" value="1"/>
</dbReference>
<dbReference type="InterPro" id="IPR052705">
    <property type="entry name" value="Gliding_Motility_GTPase"/>
</dbReference>
<accession>D7W9U2</accession>
<gene>
    <name evidence="2" type="ORF">HMPREF0291_10817</name>
</gene>
<feature type="region of interest" description="Disordered" evidence="1">
    <location>
        <begin position="1"/>
        <end position="23"/>
    </location>
</feature>